<dbReference type="EMBL" id="AP024110">
    <property type="protein sequence ID" value="BCM24677.1"/>
    <property type="molecule type" value="Genomic_DNA"/>
</dbReference>
<dbReference type="InterPro" id="IPR001486">
    <property type="entry name" value="Hemoglobin_trunc"/>
</dbReference>
<proteinExistence type="predicted"/>
<evidence type="ECO:0000256" key="1">
    <source>
        <dbReference type="ARBA" id="ARBA00022448"/>
    </source>
</evidence>
<evidence type="ECO:0000256" key="3">
    <source>
        <dbReference type="ARBA" id="ARBA00022723"/>
    </source>
</evidence>
<dbReference type="SUPFAM" id="SSF46458">
    <property type="entry name" value="Globin-like"/>
    <property type="match status" value="1"/>
</dbReference>
<dbReference type="GO" id="GO:0020037">
    <property type="term" value="F:heme binding"/>
    <property type="evidence" value="ECO:0007669"/>
    <property type="project" value="InterPro"/>
</dbReference>
<dbReference type="KEGG" id="mpau:ZMTM_09360"/>
<dbReference type="RefSeq" id="WP_221765181.1">
    <property type="nucleotide sequence ID" value="NZ_AP024110.1"/>
</dbReference>
<dbReference type="InterPro" id="IPR012292">
    <property type="entry name" value="Globin/Proto"/>
</dbReference>
<name>A0A8D5FZ07_9PROT</name>
<accession>A0A8D5FZ07</accession>
<sequence>MLVNKTISKLFLASTLLMTIAWMQGCASQPPQTSLFERMGGLPVITVVVDETINQVSTDPKTKRSFEGIKLKTLKQSIVNQLCVISGGPCTYDGETMKKAHSQSGITQAEFELMVEDLRESLNRHVGTREKNEMLKLLAPMKRDIVTGPTPATGDTIKP</sequence>
<keyword evidence="3 5" id="KW-0479">Metal-binding</keyword>
<reference evidence="7" key="1">
    <citation type="journal article" date="2021" name="Arch. Microbiol.">
        <title>Methyloradius palustris gen. nov., sp. nov., a methanol-oxidizing bacterium isolated from snow.</title>
        <authorList>
            <person name="Miyadera T."/>
            <person name="Kojima H."/>
            <person name="Fukui M."/>
        </authorList>
    </citation>
    <scope>NUCLEOTIDE SEQUENCE</scope>
    <source>
        <strain evidence="7">Zm11</strain>
    </source>
</reference>
<dbReference type="GO" id="GO:0046872">
    <property type="term" value="F:metal ion binding"/>
    <property type="evidence" value="ECO:0007669"/>
    <property type="project" value="UniProtKB-KW"/>
</dbReference>
<keyword evidence="1" id="KW-0813">Transport</keyword>
<evidence type="ECO:0008006" key="9">
    <source>
        <dbReference type="Google" id="ProtNLM"/>
    </source>
</evidence>
<keyword evidence="6" id="KW-0732">Signal</keyword>
<dbReference type="PROSITE" id="PS51257">
    <property type="entry name" value="PROKAR_LIPOPROTEIN"/>
    <property type="match status" value="1"/>
</dbReference>
<evidence type="ECO:0000256" key="5">
    <source>
        <dbReference type="PIRSR" id="PIRSR601486-1"/>
    </source>
</evidence>
<gene>
    <name evidence="7" type="ORF">ZMTM_09360</name>
</gene>
<dbReference type="GO" id="GO:0019825">
    <property type="term" value="F:oxygen binding"/>
    <property type="evidence" value="ECO:0007669"/>
    <property type="project" value="InterPro"/>
</dbReference>
<evidence type="ECO:0000313" key="8">
    <source>
        <dbReference type="Proteomes" id="UP000826722"/>
    </source>
</evidence>
<dbReference type="AlphaFoldDB" id="A0A8D5FZ07"/>
<keyword evidence="2 5" id="KW-0349">Heme</keyword>
<keyword evidence="4 5" id="KW-0408">Iron</keyword>
<evidence type="ECO:0000256" key="6">
    <source>
        <dbReference type="SAM" id="SignalP"/>
    </source>
</evidence>
<protein>
    <recommendedName>
        <fullName evidence="9">Group 1 truncated hemoglobin</fullName>
    </recommendedName>
</protein>
<feature type="signal peptide" evidence="6">
    <location>
        <begin position="1"/>
        <end position="23"/>
    </location>
</feature>
<feature type="chain" id="PRO_5034919769" description="Group 1 truncated hemoglobin" evidence="6">
    <location>
        <begin position="24"/>
        <end position="159"/>
    </location>
</feature>
<dbReference type="InterPro" id="IPR009050">
    <property type="entry name" value="Globin-like_sf"/>
</dbReference>
<evidence type="ECO:0000313" key="7">
    <source>
        <dbReference type="EMBL" id="BCM24677.1"/>
    </source>
</evidence>
<keyword evidence="8" id="KW-1185">Reference proteome</keyword>
<organism evidence="7 8">
    <name type="scientific">Methyloradius palustris</name>
    <dbReference type="NCBI Taxonomy" id="2778876"/>
    <lineage>
        <taxon>Bacteria</taxon>
        <taxon>Pseudomonadati</taxon>
        <taxon>Pseudomonadota</taxon>
        <taxon>Betaproteobacteria</taxon>
        <taxon>Nitrosomonadales</taxon>
        <taxon>Methylophilaceae</taxon>
        <taxon>Methyloradius</taxon>
    </lineage>
</organism>
<dbReference type="CDD" id="cd00454">
    <property type="entry name" value="TrHb1_N"/>
    <property type="match status" value="1"/>
</dbReference>
<evidence type="ECO:0000256" key="2">
    <source>
        <dbReference type="ARBA" id="ARBA00022617"/>
    </source>
</evidence>
<dbReference type="Pfam" id="PF01152">
    <property type="entry name" value="Bac_globin"/>
    <property type="match status" value="1"/>
</dbReference>
<feature type="binding site" description="distal binding residue" evidence="5">
    <location>
        <position position="101"/>
    </location>
    <ligand>
        <name>heme</name>
        <dbReference type="ChEBI" id="CHEBI:30413"/>
    </ligand>
    <ligandPart>
        <name>Fe</name>
        <dbReference type="ChEBI" id="CHEBI:18248"/>
    </ligandPart>
</feature>
<dbReference type="Proteomes" id="UP000826722">
    <property type="component" value="Chromosome"/>
</dbReference>
<evidence type="ECO:0000256" key="4">
    <source>
        <dbReference type="ARBA" id="ARBA00023004"/>
    </source>
</evidence>
<dbReference type="Gene3D" id="1.10.490.10">
    <property type="entry name" value="Globins"/>
    <property type="match status" value="1"/>
</dbReference>